<dbReference type="VEuPathDB" id="FungiDB:BO82DRAFT_78763"/>
<dbReference type="Proteomes" id="UP000248340">
    <property type="component" value="Unassembled WGS sequence"/>
</dbReference>
<keyword evidence="3" id="KW-1185">Reference proteome</keyword>
<organism evidence="2 3">
    <name type="scientific">Aspergillus uvarum CBS 121591</name>
    <dbReference type="NCBI Taxonomy" id="1448315"/>
    <lineage>
        <taxon>Eukaryota</taxon>
        <taxon>Fungi</taxon>
        <taxon>Dikarya</taxon>
        <taxon>Ascomycota</taxon>
        <taxon>Pezizomycotina</taxon>
        <taxon>Eurotiomycetes</taxon>
        <taxon>Eurotiomycetidae</taxon>
        <taxon>Eurotiales</taxon>
        <taxon>Aspergillaceae</taxon>
        <taxon>Aspergillus</taxon>
        <taxon>Aspergillus subgen. Circumdati</taxon>
    </lineage>
</organism>
<gene>
    <name evidence="2" type="ORF">BO82DRAFT_78763</name>
</gene>
<accession>A0A319C913</accession>
<sequence>MQRFLPFSCVMVVLLFMSYPLPRQNNDDHLFSLQSIPAQVKNHTSGVGPFIFKDSRSFNKIDWFNPRFTYVGCLCLI</sequence>
<keyword evidence="1" id="KW-0732">Signal</keyword>
<protein>
    <submittedName>
        <fullName evidence="2">Uncharacterized protein</fullName>
    </submittedName>
</protein>
<evidence type="ECO:0000313" key="2">
    <source>
        <dbReference type="EMBL" id="PYH81724.1"/>
    </source>
</evidence>
<dbReference type="RefSeq" id="XP_025491924.1">
    <property type="nucleotide sequence ID" value="XM_025641553.1"/>
</dbReference>
<feature type="signal peptide" evidence="1">
    <location>
        <begin position="1"/>
        <end position="23"/>
    </location>
</feature>
<dbReference type="EMBL" id="KZ821700">
    <property type="protein sequence ID" value="PYH81724.1"/>
    <property type="molecule type" value="Genomic_DNA"/>
</dbReference>
<evidence type="ECO:0000256" key="1">
    <source>
        <dbReference type="SAM" id="SignalP"/>
    </source>
</evidence>
<proteinExistence type="predicted"/>
<dbReference type="GeneID" id="37144295"/>
<feature type="chain" id="PRO_5016237643" evidence="1">
    <location>
        <begin position="24"/>
        <end position="77"/>
    </location>
</feature>
<name>A0A319C913_9EURO</name>
<dbReference type="AlphaFoldDB" id="A0A319C913"/>
<evidence type="ECO:0000313" key="3">
    <source>
        <dbReference type="Proteomes" id="UP000248340"/>
    </source>
</evidence>
<reference evidence="2 3" key="1">
    <citation type="submission" date="2016-12" db="EMBL/GenBank/DDBJ databases">
        <title>The genomes of Aspergillus section Nigri reveals drivers in fungal speciation.</title>
        <authorList>
            <consortium name="DOE Joint Genome Institute"/>
            <person name="Vesth T.C."/>
            <person name="Nybo J."/>
            <person name="Theobald S."/>
            <person name="Brandl J."/>
            <person name="Frisvad J.C."/>
            <person name="Nielsen K.F."/>
            <person name="Lyhne E.K."/>
            <person name="Kogle M.E."/>
            <person name="Kuo A."/>
            <person name="Riley R."/>
            <person name="Clum A."/>
            <person name="Nolan M."/>
            <person name="Lipzen A."/>
            <person name="Salamov A."/>
            <person name="Henrissat B."/>
            <person name="Wiebenga A."/>
            <person name="De Vries R.P."/>
            <person name="Grigoriev I.V."/>
            <person name="Mortensen U.H."/>
            <person name="Andersen M.R."/>
            <person name="Baker S.E."/>
        </authorList>
    </citation>
    <scope>NUCLEOTIDE SEQUENCE [LARGE SCALE GENOMIC DNA]</scope>
    <source>
        <strain evidence="2 3">CBS 121591</strain>
    </source>
</reference>